<dbReference type="RefSeq" id="WP_054537981.1">
    <property type="nucleotide sequence ID" value="NZ_JACIEQ010000001.1"/>
</dbReference>
<dbReference type="Proteomes" id="UP000585681">
    <property type="component" value="Unassembled WGS sequence"/>
</dbReference>
<dbReference type="AlphaFoldDB" id="A0A840C515"/>
<keyword evidence="2" id="KW-1185">Reference proteome</keyword>
<evidence type="ECO:0000313" key="1">
    <source>
        <dbReference type="EMBL" id="MBB4021021.1"/>
    </source>
</evidence>
<name>A0A840C515_9RHOB</name>
<comment type="caution">
    <text evidence="1">The sequence shown here is derived from an EMBL/GenBank/DDBJ whole genome shotgun (WGS) entry which is preliminary data.</text>
</comment>
<sequence length="75" mass="8536">MPNTATRFRRLIAMVAAAENHYQRMHNSTDGRSRDIAIAAYSRALEDIFDELRLMRQTGALATLEALLETRNDRG</sequence>
<gene>
    <name evidence="1" type="ORF">GGR17_000812</name>
</gene>
<organism evidence="1 2">
    <name type="scientific">Actibacterium naphthalenivorans</name>
    <dbReference type="NCBI Taxonomy" id="1614693"/>
    <lineage>
        <taxon>Bacteria</taxon>
        <taxon>Pseudomonadati</taxon>
        <taxon>Pseudomonadota</taxon>
        <taxon>Alphaproteobacteria</taxon>
        <taxon>Rhodobacterales</taxon>
        <taxon>Roseobacteraceae</taxon>
        <taxon>Actibacterium</taxon>
    </lineage>
</organism>
<reference evidence="1 2" key="1">
    <citation type="submission" date="2020-08" db="EMBL/GenBank/DDBJ databases">
        <title>Genomic Encyclopedia of Type Strains, Phase IV (KMG-IV): sequencing the most valuable type-strain genomes for metagenomic binning, comparative biology and taxonomic classification.</title>
        <authorList>
            <person name="Goeker M."/>
        </authorList>
    </citation>
    <scope>NUCLEOTIDE SEQUENCE [LARGE SCALE GENOMIC DNA]</scope>
    <source>
        <strain evidence="1 2">DSM 105040</strain>
    </source>
</reference>
<dbReference type="EMBL" id="JACIEQ010000001">
    <property type="protein sequence ID" value="MBB4021021.1"/>
    <property type="molecule type" value="Genomic_DNA"/>
</dbReference>
<accession>A0A840C515</accession>
<evidence type="ECO:0000313" key="2">
    <source>
        <dbReference type="Proteomes" id="UP000585681"/>
    </source>
</evidence>
<proteinExistence type="predicted"/>
<protein>
    <submittedName>
        <fullName evidence="1">Uncharacterized protein</fullName>
    </submittedName>
</protein>